<dbReference type="RefSeq" id="WP_110838230.1">
    <property type="nucleotide sequence ID" value="NZ_QJVJ01000001.1"/>
</dbReference>
<gene>
    <name evidence="4" type="ORF">DLM86_01755</name>
</gene>
<name>A0A2V5KC76_9BACL</name>
<dbReference type="PANTHER" id="PTHR43300:SF7">
    <property type="entry name" value="UDP-N-ACETYLBACILLOSAMINE N-ACETYLTRANSFERASE"/>
    <property type="match status" value="1"/>
</dbReference>
<dbReference type="Gene3D" id="3.40.50.20">
    <property type="match status" value="1"/>
</dbReference>
<dbReference type="OrthoDB" id="9794407at2"/>
<evidence type="ECO:0000259" key="3">
    <source>
        <dbReference type="Pfam" id="PF17836"/>
    </source>
</evidence>
<keyword evidence="5" id="KW-1185">Reference proteome</keyword>
<reference evidence="4 5" key="1">
    <citation type="submission" date="2018-05" db="EMBL/GenBank/DDBJ databases">
        <title>Paenibacillus flagellatus sp. nov., isolated from selenium mineral soil.</title>
        <authorList>
            <person name="Dai X."/>
        </authorList>
    </citation>
    <scope>NUCLEOTIDE SEQUENCE [LARGE SCALE GENOMIC DNA]</scope>
    <source>
        <strain evidence="4 5">DXL2</strain>
    </source>
</reference>
<dbReference type="PANTHER" id="PTHR43300">
    <property type="entry name" value="ACETYLTRANSFERASE"/>
    <property type="match status" value="1"/>
</dbReference>
<dbReference type="SUPFAM" id="SSF51161">
    <property type="entry name" value="Trimeric LpxA-like enzymes"/>
    <property type="match status" value="1"/>
</dbReference>
<organism evidence="4 5">
    <name type="scientific">Paenibacillus flagellatus</name>
    <dbReference type="NCBI Taxonomy" id="2211139"/>
    <lineage>
        <taxon>Bacteria</taxon>
        <taxon>Bacillati</taxon>
        <taxon>Bacillota</taxon>
        <taxon>Bacilli</taxon>
        <taxon>Bacillales</taxon>
        <taxon>Paenibacillaceae</taxon>
        <taxon>Paenibacillus</taxon>
    </lineage>
</organism>
<comment type="caution">
    <text evidence="4">The sequence shown here is derived from an EMBL/GenBank/DDBJ whole genome shotgun (WGS) entry which is preliminary data.</text>
</comment>
<dbReference type="Gene3D" id="2.160.10.10">
    <property type="entry name" value="Hexapeptide repeat proteins"/>
    <property type="match status" value="1"/>
</dbReference>
<dbReference type="Pfam" id="PF00132">
    <property type="entry name" value="Hexapep"/>
    <property type="match status" value="1"/>
</dbReference>
<feature type="active site" description="Proton acceptor" evidence="1">
    <location>
        <position position="147"/>
    </location>
</feature>
<dbReference type="CDD" id="cd03360">
    <property type="entry name" value="LbH_AT_putative"/>
    <property type="match status" value="1"/>
</dbReference>
<keyword evidence="4" id="KW-0012">Acyltransferase</keyword>
<proteinExistence type="predicted"/>
<feature type="binding site" evidence="2">
    <location>
        <position position="78"/>
    </location>
    <ligand>
        <name>substrate</name>
    </ligand>
</feature>
<dbReference type="EMBL" id="QJVJ01000001">
    <property type="protein sequence ID" value="PYI57191.1"/>
    <property type="molecule type" value="Genomic_DNA"/>
</dbReference>
<dbReference type="NCBIfam" id="TIGR03570">
    <property type="entry name" value="NeuD_NnaD"/>
    <property type="match status" value="1"/>
</dbReference>
<evidence type="ECO:0000313" key="4">
    <source>
        <dbReference type="EMBL" id="PYI57191.1"/>
    </source>
</evidence>
<accession>A0A2V5KC76</accession>
<evidence type="ECO:0000256" key="1">
    <source>
        <dbReference type="PIRSR" id="PIRSR620019-1"/>
    </source>
</evidence>
<dbReference type="InterPro" id="IPR041561">
    <property type="entry name" value="PglD_N"/>
</dbReference>
<evidence type="ECO:0000256" key="2">
    <source>
        <dbReference type="PIRSR" id="PIRSR620019-2"/>
    </source>
</evidence>
<feature type="domain" description="PglD N-terminal" evidence="3">
    <location>
        <begin position="7"/>
        <end position="90"/>
    </location>
</feature>
<dbReference type="InterPro" id="IPR050179">
    <property type="entry name" value="Trans_hexapeptide_repeat"/>
</dbReference>
<dbReference type="Pfam" id="PF17836">
    <property type="entry name" value="PglD_N"/>
    <property type="match status" value="1"/>
</dbReference>
<protein>
    <submittedName>
        <fullName evidence="4">Sugar O-acyltransferase</fullName>
    </submittedName>
</protein>
<evidence type="ECO:0000313" key="5">
    <source>
        <dbReference type="Proteomes" id="UP000247476"/>
    </source>
</evidence>
<keyword evidence="4" id="KW-0808">Transferase</keyword>
<dbReference type="GO" id="GO:0016746">
    <property type="term" value="F:acyltransferase activity"/>
    <property type="evidence" value="ECO:0007669"/>
    <property type="project" value="UniProtKB-KW"/>
</dbReference>
<dbReference type="InterPro" id="IPR001451">
    <property type="entry name" value="Hexapep"/>
</dbReference>
<sequence>MSDSKKKIVIVGAGGLGKGIAQLIKDINRVEHVWDLLGFFDDDPELQGKKVSGLPVLGRLEGLGDTDYRNVYAISAIGTSVGRDRIINKVLGINPSISFPILVHPTAIIGDDTEIGEGTTVGAYSIIEPNNRIGANVLIHYGCTIGHDCVIEDFSTVLPGTNISGHVKLFFGSYLGSNSTVLPGTAIGPFTIVGAGAVVVRSLPGRCTAVGVPAKLIKKNDEV</sequence>
<dbReference type="Proteomes" id="UP000247476">
    <property type="component" value="Unassembled WGS sequence"/>
</dbReference>
<dbReference type="AlphaFoldDB" id="A0A2V5KC76"/>
<dbReference type="InterPro" id="IPR011004">
    <property type="entry name" value="Trimer_LpxA-like_sf"/>
</dbReference>
<feature type="site" description="Increases basicity of active site His" evidence="1">
    <location>
        <position position="148"/>
    </location>
</feature>
<dbReference type="InterPro" id="IPR020019">
    <property type="entry name" value="AcTrfase_PglD-like"/>
</dbReference>